<keyword evidence="2" id="KW-0812">Transmembrane</keyword>
<dbReference type="Pfam" id="PF00535">
    <property type="entry name" value="Glycos_transf_2"/>
    <property type="match status" value="1"/>
</dbReference>
<dbReference type="GO" id="GO:0016740">
    <property type="term" value="F:transferase activity"/>
    <property type="evidence" value="ECO:0007669"/>
    <property type="project" value="UniProtKB-KW"/>
</dbReference>
<reference evidence="5 6" key="1">
    <citation type="submission" date="2018-08" db="EMBL/GenBank/DDBJ databases">
        <title>A genome reference for cultivated species of the human gut microbiota.</title>
        <authorList>
            <person name="Zou Y."/>
            <person name="Xue W."/>
            <person name="Luo G."/>
        </authorList>
    </citation>
    <scope>NUCLEOTIDE SEQUENCE [LARGE SCALE GENOMIC DNA]</scope>
    <source>
        <strain evidence="5 6">AF28-26</strain>
    </source>
</reference>
<accession>A0A412B0Z7</accession>
<keyword evidence="1 5" id="KW-0808">Transferase</keyword>
<feature type="domain" description="Glycosyltransferase 2-like" evidence="3">
    <location>
        <begin position="5"/>
        <end position="126"/>
    </location>
</feature>
<evidence type="ECO:0000313" key="5">
    <source>
        <dbReference type="EMBL" id="RGQ44293.1"/>
    </source>
</evidence>
<evidence type="ECO:0000256" key="2">
    <source>
        <dbReference type="SAM" id="Phobius"/>
    </source>
</evidence>
<organism evidence="5 6">
    <name type="scientific">[Clostridium] leptum</name>
    <dbReference type="NCBI Taxonomy" id="1535"/>
    <lineage>
        <taxon>Bacteria</taxon>
        <taxon>Bacillati</taxon>
        <taxon>Bacillota</taxon>
        <taxon>Clostridia</taxon>
        <taxon>Eubacteriales</taxon>
        <taxon>Oscillospiraceae</taxon>
        <taxon>Oscillospiraceae incertae sedis</taxon>
    </lineage>
</organism>
<evidence type="ECO:0000256" key="1">
    <source>
        <dbReference type="ARBA" id="ARBA00022679"/>
    </source>
</evidence>
<keyword evidence="2" id="KW-0472">Membrane</keyword>
<evidence type="ECO:0000313" key="6">
    <source>
        <dbReference type="Proteomes" id="UP000284751"/>
    </source>
</evidence>
<name>A0A412B0Z7_9FIRM</name>
<evidence type="ECO:0000259" key="4">
    <source>
        <dbReference type="Pfam" id="PF02709"/>
    </source>
</evidence>
<protein>
    <submittedName>
        <fullName evidence="5">Glycosyltransferase family 2 protein</fullName>
    </submittedName>
</protein>
<feature type="domain" description="Galactosyltransferase C-terminal" evidence="4">
    <location>
        <begin position="173"/>
        <end position="224"/>
    </location>
</feature>
<sequence length="289" mass="32857">MMELSIIMINYNTPELTAQAVESILKTTHQVSYEILVMDNSSERDKEYRPEALPAPVKVFYGIENKGFGNACNLGAEKAEGSILLFLNSDTILHEGCLDRSLAYLRSEERIGGLGIRTLKDDGTLDHGCKRGFPTPSASLYYFLGLDKRHPESRKYGAYRQTFIREDQTAEVDAVSGSFLMMPKEVFQKVGGFDEDYFMYGEDLDLCYRIKEAGYRVVYFAGASMTHLRGQSGLSAQSKEIIYQFHYAMALFYRKHFKKKYNVFVTGAVYAGIWLKYGLTRLKSMLKRG</sequence>
<dbReference type="AlphaFoldDB" id="A0A412B0Z7"/>
<dbReference type="Pfam" id="PF02709">
    <property type="entry name" value="Glyco_transf_7C"/>
    <property type="match status" value="1"/>
</dbReference>
<gene>
    <name evidence="5" type="ORF">DWY99_01280</name>
</gene>
<dbReference type="CDD" id="cd04186">
    <property type="entry name" value="GT_2_like_c"/>
    <property type="match status" value="1"/>
</dbReference>
<dbReference type="InterPro" id="IPR029044">
    <property type="entry name" value="Nucleotide-diphossugar_trans"/>
</dbReference>
<dbReference type="InterPro" id="IPR027791">
    <property type="entry name" value="Galactosyl_T_C"/>
</dbReference>
<dbReference type="PANTHER" id="PTHR43179">
    <property type="entry name" value="RHAMNOSYLTRANSFERASE WBBL"/>
    <property type="match status" value="1"/>
</dbReference>
<comment type="caution">
    <text evidence="5">The sequence shown here is derived from an EMBL/GenBank/DDBJ whole genome shotgun (WGS) entry which is preliminary data.</text>
</comment>
<evidence type="ECO:0000259" key="3">
    <source>
        <dbReference type="Pfam" id="PF00535"/>
    </source>
</evidence>
<dbReference type="SUPFAM" id="SSF53448">
    <property type="entry name" value="Nucleotide-diphospho-sugar transferases"/>
    <property type="match status" value="1"/>
</dbReference>
<dbReference type="InterPro" id="IPR001173">
    <property type="entry name" value="Glyco_trans_2-like"/>
</dbReference>
<keyword evidence="2" id="KW-1133">Transmembrane helix</keyword>
<dbReference type="Proteomes" id="UP000284751">
    <property type="component" value="Unassembled WGS sequence"/>
</dbReference>
<proteinExistence type="predicted"/>
<dbReference type="EMBL" id="QRTC01000002">
    <property type="protein sequence ID" value="RGQ44293.1"/>
    <property type="molecule type" value="Genomic_DNA"/>
</dbReference>
<dbReference type="PANTHER" id="PTHR43179:SF7">
    <property type="entry name" value="RHAMNOSYLTRANSFERASE WBBL"/>
    <property type="match status" value="1"/>
</dbReference>
<feature type="transmembrane region" description="Helical" evidence="2">
    <location>
        <begin position="261"/>
        <end position="279"/>
    </location>
</feature>
<dbReference type="Gene3D" id="3.90.550.10">
    <property type="entry name" value="Spore Coat Polysaccharide Biosynthesis Protein SpsA, Chain A"/>
    <property type="match status" value="1"/>
</dbReference>